<dbReference type="InterPro" id="IPR011047">
    <property type="entry name" value="Quinoprotein_ADH-like_sf"/>
</dbReference>
<dbReference type="PANTHER" id="PTHR24269:SF16">
    <property type="entry name" value="PROTEIN SLG1"/>
    <property type="match status" value="1"/>
</dbReference>
<keyword evidence="11" id="KW-1185">Reference proteome</keyword>
<keyword evidence="5" id="KW-0472">Membrane</keyword>
<evidence type="ECO:0000256" key="7">
    <source>
        <dbReference type="SAM" id="MobiDB-lite"/>
    </source>
</evidence>
<evidence type="ECO:0000313" key="10">
    <source>
        <dbReference type="EMBL" id="KAF7503234.1"/>
    </source>
</evidence>
<feature type="domain" description="WSC" evidence="9">
    <location>
        <begin position="1037"/>
        <end position="1129"/>
    </location>
</feature>
<evidence type="ECO:0000256" key="4">
    <source>
        <dbReference type="ARBA" id="ARBA00022989"/>
    </source>
</evidence>
<evidence type="ECO:0000256" key="5">
    <source>
        <dbReference type="ARBA" id="ARBA00023136"/>
    </source>
</evidence>
<evidence type="ECO:0000256" key="2">
    <source>
        <dbReference type="ARBA" id="ARBA00022692"/>
    </source>
</evidence>
<comment type="caution">
    <text evidence="10">The sequence shown here is derived from an EMBL/GenBank/DDBJ whole genome shotgun (WGS) entry which is preliminary data.</text>
</comment>
<dbReference type="Pfam" id="PF01822">
    <property type="entry name" value="WSC"/>
    <property type="match status" value="5"/>
</dbReference>
<keyword evidence="6" id="KW-0325">Glycoprotein</keyword>
<gene>
    <name evidence="10" type="ORF">GJ744_004062</name>
</gene>
<evidence type="ECO:0000256" key="6">
    <source>
        <dbReference type="ARBA" id="ARBA00023180"/>
    </source>
</evidence>
<proteinExistence type="predicted"/>
<evidence type="ECO:0000256" key="1">
    <source>
        <dbReference type="ARBA" id="ARBA00004167"/>
    </source>
</evidence>
<feature type="domain" description="WSC" evidence="9">
    <location>
        <begin position="1364"/>
        <end position="1455"/>
    </location>
</feature>
<dbReference type="SMART" id="SM00321">
    <property type="entry name" value="WSC"/>
    <property type="match status" value="5"/>
</dbReference>
<dbReference type="PROSITE" id="PS51212">
    <property type="entry name" value="WSC"/>
    <property type="match status" value="5"/>
</dbReference>
<dbReference type="OrthoDB" id="5985073at2759"/>
<dbReference type="SUPFAM" id="SSF50998">
    <property type="entry name" value="Quinoprotein alcohol dehydrogenase-like"/>
    <property type="match status" value="1"/>
</dbReference>
<name>A0A8H7A8A1_9EURO</name>
<evidence type="ECO:0000313" key="11">
    <source>
        <dbReference type="Proteomes" id="UP000606974"/>
    </source>
</evidence>
<sequence length="1563" mass="163416">MSLILLTLLFTIAFFSSNVAALGKTDTITWGGDVSRAGYQNNHNMDPAIVGSSQFGLLYRTQLPGAYNGAAEQIFSQPLVYTLSDGVQYVFVATTQNNVYKINAKTGIIVLQRNLHVPFLTADLDGCVDINPVIGVTATGVIDPATDVWYLTAKTYVEQSATGAKGRPNGRYYIHAIDTNTLAEKPNFPVNLEGMVARNNPVRSFNGGIHHQRPALLQAGQYIYAGFASHCVQYNFTGWIVGWDKTTGALVERFATQGAGVGPTVPGAGVWMSGGGLASDGKGSMFFATGNGYASQLDNVPVSGRNPPTSLEEAAVHMTINSDGSLTVVDFFMPWEKKALDGADKDLGTSPLEILPSQFSCGVYQRIGVVTGKSGKTYWINLDDMGGYQNGPNKLDAVIQVVQNENSVYAGAGVYPLEGGYIYINVIQYKTHVFKFSCSNGIPSFTQVADSPEKNAFILGVGHGTVTSLNDQPGTGLVWTSDVEGANLRIYDAVPQQGVLRLINSFVTPGVTKFTRPVFGDGIAYQGTTQGYLYAYGAPVNLPLECSGPYDFGVASLNTTSATRAVQCQAKTALTVSAIALSGNNNFVLSGLPTLPLQVAAGTNFTVNAAFAPKQIGSLQSDVVVNTTQAAAGYSINTSIRLKGVAESTSPVLSITPNVLGFDGTIVGETVGGVNKTVIWSNLGNGPLTVKGIQYSLVSETGPWVAPNSTGDGKTVISAFTIFSEPSSIAGKTDTPVTVNFNPPTGGGYAVYMKVSSDGGDKVYDVIGTGADYPVALLEFEKPDGSGWVKYDNSTAFTFGNVTQNTIRYLRMRLSNVGTGNAARLSVTVSKPPFGVPGIIGANNQKDLGEGSTIGPGQNATATLYCAPPKSQVNVDAYNGTADWTMNLGDPAFGKQIIKFFCNAVSEQYPPLDSAQQGLYRYYGCFKENNPGRQLQTQIYGSPDNTNGKCMAACSAAGYIFAATQYNSECWCGNYRPKQVVDEKNCNFACSGKVTEVCGGNGITQDASFMSLFGDRSRFDGNVTKDVGPFVNPGVLGFTSQGCYTEATTGRALARGVNPVPVTIAGCVSACKSGGDSLAGMEYGGECFCGSSLAAGSVPAPAGDCNMVCRDNGTEFCGAGNRLNIYKSSTNASDPVNGTETTPTGPVMRRNAGNFAYQMCATEVPGRALNGNAVASDDMTIARCAGNCTGYTYMAVEYARECYCGNTLAAGSVAATDGRCNMVCAGNTTEYCGGSDGLSLYKYEAPLASIANIANSSALSVNSTVSSTLSATSATASLTASISINSTLSNITSSPATSTTASLTASISVNSTLSNITPSSATSTAASLTASVSINSTLSTITSSSATSSTSSPPSSTSSTNSTSWTYTGCANETAGRALSAASTASADMTPQKCQTFCLSKNFPMAGLEYSTECYCGTDLGPGSTYNQTGCSMPCGGNKTQTCGGPNCLDVYAYSGYVKPSHPRKIGLYDFLGCYAEPATGGRALSGYSFANATAMSDEFCVSGCAARNYTYAGAEYAKECWCGNELKNSSTLLEELQCNMLCAGNRNEYCGAGSRLSVWKSR</sequence>
<dbReference type="InterPro" id="IPR002889">
    <property type="entry name" value="WSC_carb-bd"/>
</dbReference>
<protein>
    <recommendedName>
        <fullName evidence="9">WSC domain-containing protein</fullName>
    </recommendedName>
</protein>
<accession>A0A8H7A8A1</accession>
<dbReference type="GO" id="GO:0005886">
    <property type="term" value="C:plasma membrane"/>
    <property type="evidence" value="ECO:0007669"/>
    <property type="project" value="TreeGrafter"/>
</dbReference>
<comment type="subcellular location">
    <subcellularLocation>
        <location evidence="1">Membrane</location>
        <topology evidence="1">Single-pass membrane protein</topology>
    </subcellularLocation>
</comment>
<keyword evidence="2" id="KW-0812">Transmembrane</keyword>
<dbReference type="PANTHER" id="PTHR24269">
    <property type="entry name" value="KREMEN PROTEIN"/>
    <property type="match status" value="1"/>
</dbReference>
<dbReference type="Proteomes" id="UP000606974">
    <property type="component" value="Unassembled WGS sequence"/>
</dbReference>
<evidence type="ECO:0000256" key="3">
    <source>
        <dbReference type="ARBA" id="ARBA00022729"/>
    </source>
</evidence>
<evidence type="ECO:0000256" key="8">
    <source>
        <dbReference type="SAM" id="SignalP"/>
    </source>
</evidence>
<dbReference type="InterPro" id="IPR051836">
    <property type="entry name" value="Kremen_rcpt"/>
</dbReference>
<feature type="region of interest" description="Disordered" evidence="7">
    <location>
        <begin position="1343"/>
        <end position="1364"/>
    </location>
</feature>
<dbReference type="EMBL" id="JAACFV010000189">
    <property type="protein sequence ID" value="KAF7503234.1"/>
    <property type="molecule type" value="Genomic_DNA"/>
</dbReference>
<feature type="signal peptide" evidence="8">
    <location>
        <begin position="1"/>
        <end position="21"/>
    </location>
</feature>
<dbReference type="Gene3D" id="2.60.40.10">
    <property type="entry name" value="Immunoglobulins"/>
    <property type="match status" value="2"/>
</dbReference>
<keyword evidence="3 8" id="KW-0732">Signal</keyword>
<dbReference type="InterPro" id="IPR013783">
    <property type="entry name" value="Ig-like_fold"/>
</dbReference>
<organism evidence="10 11">
    <name type="scientific">Endocarpon pusillum</name>
    <dbReference type="NCBI Taxonomy" id="364733"/>
    <lineage>
        <taxon>Eukaryota</taxon>
        <taxon>Fungi</taxon>
        <taxon>Dikarya</taxon>
        <taxon>Ascomycota</taxon>
        <taxon>Pezizomycotina</taxon>
        <taxon>Eurotiomycetes</taxon>
        <taxon>Chaetothyriomycetidae</taxon>
        <taxon>Verrucariales</taxon>
        <taxon>Verrucariaceae</taxon>
        <taxon>Endocarpon</taxon>
    </lineage>
</organism>
<feature type="chain" id="PRO_5034634920" description="WSC domain-containing protein" evidence="8">
    <location>
        <begin position="22"/>
        <end position="1563"/>
    </location>
</feature>
<keyword evidence="4" id="KW-1133">Transmembrane helix</keyword>
<evidence type="ECO:0000259" key="9">
    <source>
        <dbReference type="PROSITE" id="PS51212"/>
    </source>
</evidence>
<feature type="domain" description="WSC" evidence="9">
    <location>
        <begin position="919"/>
        <end position="1010"/>
    </location>
</feature>
<reference evidence="10" key="1">
    <citation type="submission" date="2020-02" db="EMBL/GenBank/DDBJ databases">
        <authorList>
            <person name="Palmer J.M."/>
        </authorList>
    </citation>
    <scope>NUCLEOTIDE SEQUENCE</scope>
    <source>
        <strain evidence="10">EPUS1.4</strain>
        <tissue evidence="10">Thallus</tissue>
    </source>
</reference>
<feature type="domain" description="WSC" evidence="9">
    <location>
        <begin position="1468"/>
        <end position="1563"/>
    </location>
</feature>
<feature type="domain" description="WSC" evidence="9">
    <location>
        <begin position="1154"/>
        <end position="1244"/>
    </location>
</feature>